<geneLocation type="mitochondrion" evidence="3"/>
<evidence type="ECO:0000313" key="4">
    <source>
        <dbReference type="Proteomes" id="UP000290189"/>
    </source>
</evidence>
<evidence type="ECO:0000313" key="3">
    <source>
        <dbReference type="EMBL" id="SPQ99316.1"/>
    </source>
</evidence>
<name>A0A3P3YGL1_PLABS</name>
<accession>A0A3P3YGL1</accession>
<feature type="signal peptide" evidence="2">
    <location>
        <begin position="1"/>
        <end position="23"/>
    </location>
</feature>
<dbReference type="EMBL" id="OVEO01000011">
    <property type="protein sequence ID" value="SPQ99316.1"/>
    <property type="molecule type" value="Genomic_DNA"/>
</dbReference>
<feature type="region of interest" description="Disordered" evidence="1">
    <location>
        <begin position="58"/>
        <end position="93"/>
    </location>
</feature>
<organism evidence="3 4">
    <name type="scientific">Plasmodiophora brassicae</name>
    <name type="common">Clubroot disease agent</name>
    <dbReference type="NCBI Taxonomy" id="37360"/>
    <lineage>
        <taxon>Eukaryota</taxon>
        <taxon>Sar</taxon>
        <taxon>Rhizaria</taxon>
        <taxon>Endomyxa</taxon>
        <taxon>Phytomyxea</taxon>
        <taxon>Plasmodiophorida</taxon>
        <taxon>Plasmodiophoridae</taxon>
        <taxon>Plasmodiophora</taxon>
    </lineage>
</organism>
<evidence type="ECO:0000256" key="2">
    <source>
        <dbReference type="SAM" id="SignalP"/>
    </source>
</evidence>
<evidence type="ECO:0000256" key="1">
    <source>
        <dbReference type="SAM" id="MobiDB-lite"/>
    </source>
</evidence>
<reference evidence="3 4" key="1">
    <citation type="submission" date="2018-03" db="EMBL/GenBank/DDBJ databases">
        <authorList>
            <person name="Fogelqvist J."/>
        </authorList>
    </citation>
    <scope>NUCLEOTIDE SEQUENCE [LARGE SCALE GENOMIC DNA]</scope>
</reference>
<keyword evidence="3" id="KW-0496">Mitochondrion</keyword>
<feature type="chain" id="PRO_5018153963" evidence="2">
    <location>
        <begin position="24"/>
        <end position="117"/>
    </location>
</feature>
<sequence>MRSIKVVLLFMVAMLVVVQLADAVSTTSKRRMPTTKKATIPVTRMTATTAARKATLKMSSSKAGAGLTHTAKATTKAAGGTAPSPTSAPTRTSDVVAQQSSGWLLTLAALMQVAFIF</sequence>
<gene>
    <name evidence="3" type="ORF">PLBR_LOCUS6531</name>
</gene>
<keyword evidence="2" id="KW-0732">Signal</keyword>
<proteinExistence type="predicted"/>
<protein>
    <submittedName>
        <fullName evidence="3">Uncharacterized protein</fullName>
    </submittedName>
</protein>
<dbReference type="AlphaFoldDB" id="A0A3P3YGL1"/>
<dbReference type="Proteomes" id="UP000290189">
    <property type="component" value="Unassembled WGS sequence"/>
</dbReference>